<comment type="caution">
    <text evidence="1">The sequence shown here is derived from an EMBL/GenBank/DDBJ whole genome shotgun (WGS) entry which is preliminary data.</text>
</comment>
<evidence type="ECO:0000313" key="1">
    <source>
        <dbReference type="EMBL" id="KJV65319.1"/>
    </source>
</evidence>
<reference evidence="1 2" key="1">
    <citation type="submission" date="2015-01" db="EMBL/GenBank/DDBJ databases">
        <title>Genome Sequencing of Rickettsiales.</title>
        <authorList>
            <person name="Daugherty S.C."/>
            <person name="Su Q."/>
            <person name="Abolude K."/>
            <person name="Beier-Sexton M."/>
            <person name="Carlyon J.A."/>
            <person name="Carter R."/>
            <person name="Day N.P."/>
            <person name="Dumler S.J."/>
            <person name="Dyachenko V."/>
            <person name="Godinez A."/>
            <person name="Kurtti T.J."/>
            <person name="Lichay M."/>
            <person name="Mullins K.E."/>
            <person name="Ott S."/>
            <person name="Pappas-Brown V."/>
            <person name="Paris D.H."/>
            <person name="Patel P."/>
            <person name="Richards A.L."/>
            <person name="Sadzewicz L."/>
            <person name="Sears K."/>
            <person name="Seidman D."/>
            <person name="Sengamalay N."/>
            <person name="Stenos J."/>
            <person name="Tallon L.J."/>
            <person name="Vincent G."/>
            <person name="Fraser C.M."/>
            <person name="Munderloh U."/>
            <person name="Dunning-Hotopp J.C."/>
        </authorList>
    </citation>
    <scope>NUCLEOTIDE SEQUENCE [LARGE SCALE GENOMIC DNA]</scope>
    <source>
        <strain evidence="1 2">NCH-1</strain>
    </source>
</reference>
<dbReference type="Proteomes" id="UP000033754">
    <property type="component" value="Unassembled WGS sequence"/>
</dbReference>
<name>A0A0F3NEH0_ANAPH</name>
<gene>
    <name evidence="1" type="ORF">EPHNCH_0932</name>
</gene>
<evidence type="ECO:0000313" key="2">
    <source>
        <dbReference type="Proteomes" id="UP000033754"/>
    </source>
</evidence>
<dbReference type="EMBL" id="LANT01000006">
    <property type="protein sequence ID" value="KJV65319.1"/>
    <property type="molecule type" value="Genomic_DNA"/>
</dbReference>
<sequence length="51" mass="6198">MYDYSARIYARLYHIQILQIYNNFEYQVVSSVCRRLYLSEKSNRSNVTART</sequence>
<dbReference type="AlphaFoldDB" id="A0A0F3NEH0"/>
<organism evidence="1 2">
    <name type="scientific">Anaplasma phagocytophilum str. NCH-1</name>
    <dbReference type="NCBI Taxonomy" id="1359161"/>
    <lineage>
        <taxon>Bacteria</taxon>
        <taxon>Pseudomonadati</taxon>
        <taxon>Pseudomonadota</taxon>
        <taxon>Alphaproteobacteria</taxon>
        <taxon>Rickettsiales</taxon>
        <taxon>Anaplasmataceae</taxon>
        <taxon>Anaplasma</taxon>
        <taxon>phagocytophilum group</taxon>
    </lineage>
</organism>
<proteinExistence type="predicted"/>
<protein>
    <submittedName>
        <fullName evidence="1">Uncharacterized protein</fullName>
    </submittedName>
</protein>
<accession>A0A0F3NEH0</accession>